<dbReference type="GeneID" id="80905799"/>
<comment type="caution">
    <text evidence="1">The sequence shown here is derived from an EMBL/GenBank/DDBJ whole genome shotgun (WGS) entry which is preliminary data.</text>
</comment>
<accession>A0A9W8XTT5</accession>
<dbReference type="RefSeq" id="XP_056074552.1">
    <property type="nucleotide sequence ID" value="XM_056211079.1"/>
</dbReference>
<name>A0A9W8XTT5_9PLEO</name>
<organism evidence="1 2">
    <name type="scientific">Didymosphaeria variabile</name>
    <dbReference type="NCBI Taxonomy" id="1932322"/>
    <lineage>
        <taxon>Eukaryota</taxon>
        <taxon>Fungi</taxon>
        <taxon>Dikarya</taxon>
        <taxon>Ascomycota</taxon>
        <taxon>Pezizomycotina</taxon>
        <taxon>Dothideomycetes</taxon>
        <taxon>Pleosporomycetidae</taxon>
        <taxon>Pleosporales</taxon>
        <taxon>Massarineae</taxon>
        <taxon>Didymosphaeriaceae</taxon>
        <taxon>Didymosphaeria</taxon>
    </lineage>
</organism>
<proteinExistence type="predicted"/>
<reference evidence="1" key="1">
    <citation type="submission" date="2022-10" db="EMBL/GenBank/DDBJ databases">
        <title>Tapping the CABI collections for fungal endophytes: first genome assemblies for Collariella, Neodidymelliopsis, Ascochyta clinopodiicola, Didymella pomorum, Didymosphaeria variabile, Neocosmospora piperis and Neocucurbitaria cava.</title>
        <authorList>
            <person name="Hill R."/>
        </authorList>
    </citation>
    <scope>NUCLEOTIDE SEQUENCE</scope>
    <source>
        <strain evidence="1">IMI 356815</strain>
    </source>
</reference>
<dbReference type="AlphaFoldDB" id="A0A9W8XTT5"/>
<keyword evidence="2" id="KW-1185">Reference proteome</keyword>
<protein>
    <submittedName>
        <fullName evidence="1">Uncharacterized protein</fullName>
    </submittedName>
</protein>
<dbReference type="EMBL" id="JAPEUX010000002">
    <property type="protein sequence ID" value="KAJ4357693.1"/>
    <property type="molecule type" value="Genomic_DNA"/>
</dbReference>
<evidence type="ECO:0000313" key="2">
    <source>
        <dbReference type="Proteomes" id="UP001140513"/>
    </source>
</evidence>
<dbReference type="Proteomes" id="UP001140513">
    <property type="component" value="Unassembled WGS sequence"/>
</dbReference>
<gene>
    <name evidence="1" type="ORF">N0V89_002269</name>
</gene>
<evidence type="ECO:0000313" key="1">
    <source>
        <dbReference type="EMBL" id="KAJ4357693.1"/>
    </source>
</evidence>
<sequence length="73" mass="8700">MQYVILLHRDCIDEEKPQLQGLELFSFLCLICKAIKSNSQRLRQQRRTNRPLLAMVKNRTHESKKTKLTNFVQ</sequence>